<dbReference type="OrthoDB" id="10252601at2759"/>
<dbReference type="EMBL" id="KK103234">
    <property type="protein sequence ID" value="KIY95947.1"/>
    <property type="molecule type" value="Genomic_DNA"/>
</dbReference>
<gene>
    <name evidence="1" type="ORF">MNEG_12016</name>
</gene>
<dbReference type="InterPro" id="IPR007153">
    <property type="entry name" value="Adenosine_kinase"/>
</dbReference>
<evidence type="ECO:0008006" key="3">
    <source>
        <dbReference type="Google" id="ProtNLM"/>
    </source>
</evidence>
<evidence type="ECO:0000313" key="2">
    <source>
        <dbReference type="Proteomes" id="UP000054498"/>
    </source>
</evidence>
<organism evidence="1 2">
    <name type="scientific">Monoraphidium neglectum</name>
    <dbReference type="NCBI Taxonomy" id="145388"/>
    <lineage>
        <taxon>Eukaryota</taxon>
        <taxon>Viridiplantae</taxon>
        <taxon>Chlorophyta</taxon>
        <taxon>core chlorophytes</taxon>
        <taxon>Chlorophyceae</taxon>
        <taxon>CS clade</taxon>
        <taxon>Sphaeropleales</taxon>
        <taxon>Selenastraceae</taxon>
        <taxon>Monoraphidium</taxon>
    </lineage>
</organism>
<dbReference type="PANTHER" id="PTHR36155:SF1">
    <property type="entry name" value="BLL5354 PROTEIN"/>
    <property type="match status" value="1"/>
</dbReference>
<dbReference type="AlphaFoldDB" id="A0A0D2J849"/>
<proteinExistence type="predicted"/>
<dbReference type="RefSeq" id="XP_013894967.1">
    <property type="nucleotide sequence ID" value="XM_014039513.1"/>
</dbReference>
<dbReference type="Proteomes" id="UP000054498">
    <property type="component" value="Unassembled WGS sequence"/>
</dbReference>
<dbReference type="SUPFAM" id="SSF103165">
    <property type="entry name" value="Ta1353-like"/>
    <property type="match status" value="1"/>
</dbReference>
<dbReference type="GeneID" id="25729336"/>
<protein>
    <recommendedName>
        <fullName evidence="3">Adenosine monophosphate-protein transferase</fullName>
    </recommendedName>
</protein>
<sequence length="173" mass="18659">MAPKLELDVVDITNPGGHNFILGHSHFIKTVEDLSEVMASASGGAKWGVAFCEASGDPKDEKMPGRKVRYDGNDEAMTDLAKTNALALGAGHTFVIFMEGMFPVAVLDSIKAVPEVCRVYCATANPVSVVVAKMGNDKKGIMGVMDGLCPVDFETDSDKEKRKAFLRMIGYKR</sequence>
<dbReference type="PANTHER" id="PTHR36155">
    <property type="entry name" value="BLL5354 PROTEIN"/>
    <property type="match status" value="1"/>
</dbReference>
<evidence type="ECO:0000313" key="1">
    <source>
        <dbReference type="EMBL" id="KIY95947.1"/>
    </source>
</evidence>
<dbReference type="KEGG" id="mng:MNEG_12016"/>
<dbReference type="Pfam" id="PF04008">
    <property type="entry name" value="Adenosine_kin"/>
    <property type="match status" value="1"/>
</dbReference>
<accession>A0A0D2J849</accession>
<dbReference type="InterPro" id="IPR036902">
    <property type="entry name" value="Ta1353-like_sf"/>
</dbReference>
<dbReference type="Gene3D" id="3.40.1520.10">
    <property type="entry name" value="Ta1353-like"/>
    <property type="match status" value="1"/>
</dbReference>
<name>A0A0D2J849_9CHLO</name>
<reference evidence="1 2" key="1">
    <citation type="journal article" date="2013" name="BMC Genomics">
        <title>Reconstruction of the lipid metabolism for the microalga Monoraphidium neglectum from its genome sequence reveals characteristics suitable for biofuel production.</title>
        <authorList>
            <person name="Bogen C."/>
            <person name="Al-Dilaimi A."/>
            <person name="Albersmeier A."/>
            <person name="Wichmann J."/>
            <person name="Grundmann M."/>
            <person name="Rupp O."/>
            <person name="Lauersen K.J."/>
            <person name="Blifernez-Klassen O."/>
            <person name="Kalinowski J."/>
            <person name="Goesmann A."/>
            <person name="Mussgnug J.H."/>
            <person name="Kruse O."/>
        </authorList>
    </citation>
    <scope>NUCLEOTIDE SEQUENCE [LARGE SCALE GENOMIC DNA]</scope>
    <source>
        <strain evidence="1 2">SAG 48.87</strain>
    </source>
</reference>
<dbReference type="STRING" id="145388.A0A0D2J849"/>
<keyword evidence="2" id="KW-1185">Reference proteome</keyword>